<dbReference type="Pfam" id="PF18431">
    <property type="entry name" value="RNAse_A_bac"/>
    <property type="match status" value="1"/>
</dbReference>
<proteinExistence type="predicted"/>
<feature type="region of interest" description="Disordered" evidence="1">
    <location>
        <begin position="1"/>
        <end position="22"/>
    </location>
</feature>
<feature type="region of interest" description="Disordered" evidence="1">
    <location>
        <begin position="494"/>
        <end position="529"/>
    </location>
</feature>
<evidence type="ECO:0000313" key="5">
    <source>
        <dbReference type="Proteomes" id="UP000069773"/>
    </source>
</evidence>
<dbReference type="CDD" id="cd20684">
    <property type="entry name" value="CdiA-CT_Yk_RNaseA-like"/>
    <property type="match status" value="1"/>
</dbReference>
<feature type="domain" description="Bacterial CdiA-CT RNAse A" evidence="2">
    <location>
        <begin position="551"/>
        <end position="656"/>
    </location>
</feature>
<reference evidence="3 5" key="1">
    <citation type="journal article" date="2016" name="Genome Announc.">
        <title>Draft Genome Sequences of Five Rapidly Growing Mycobacterium Species, M. thermoresistibile, M. fortuitum subsp. acetamidolyticum, M. canariasense, M. brisbanense, and M. novocastrense.</title>
        <authorList>
            <person name="Katahira K."/>
            <person name="Ogura Y."/>
            <person name="Gotoh Y."/>
            <person name="Hayashi T."/>
        </authorList>
    </citation>
    <scope>NUCLEOTIDE SEQUENCE [LARGE SCALE GENOMIC DNA]</scope>
    <source>
        <strain evidence="3 5">JCM18114</strain>
    </source>
</reference>
<accession>A0AAW5SF83</accession>
<feature type="compositionally biased region" description="Low complexity" evidence="1">
    <location>
        <begin position="1"/>
        <end position="13"/>
    </location>
</feature>
<evidence type="ECO:0000256" key="1">
    <source>
        <dbReference type="SAM" id="MobiDB-lite"/>
    </source>
</evidence>
<evidence type="ECO:0000259" key="2">
    <source>
        <dbReference type="Pfam" id="PF18431"/>
    </source>
</evidence>
<reference evidence="4" key="3">
    <citation type="journal article" date="2022" name="BMC Genomics">
        <title>Comparative genome analysis of mycobacteria focusing on tRNA and non-coding RNA.</title>
        <authorList>
            <person name="Behra P.R.K."/>
            <person name="Pettersson B.M.F."/>
            <person name="Ramesh M."/>
            <person name="Das S."/>
            <person name="Dasgupta S."/>
            <person name="Kirsebom L.A."/>
        </authorList>
    </citation>
    <scope>NUCLEOTIDE SEQUENCE</scope>
    <source>
        <strain evidence="4">DSM 44203</strain>
    </source>
</reference>
<dbReference type="RefSeq" id="WP_084377216.1">
    <property type="nucleotide sequence ID" value="NZ_BCTA01000021.1"/>
</dbReference>
<feature type="compositionally biased region" description="Basic and acidic residues" evidence="1">
    <location>
        <begin position="510"/>
        <end position="524"/>
    </location>
</feature>
<dbReference type="EMBL" id="BCTA01000021">
    <property type="protein sequence ID" value="GAT08152.1"/>
    <property type="molecule type" value="Genomic_DNA"/>
</dbReference>
<feature type="compositionally biased region" description="Basic and acidic residues" evidence="1">
    <location>
        <begin position="283"/>
        <end position="299"/>
    </location>
</feature>
<feature type="region of interest" description="Disordered" evidence="1">
    <location>
        <begin position="195"/>
        <end position="308"/>
    </location>
</feature>
<dbReference type="Proteomes" id="UP001207528">
    <property type="component" value="Unassembled WGS sequence"/>
</dbReference>
<dbReference type="Proteomes" id="UP000069773">
    <property type="component" value="Unassembled WGS sequence"/>
</dbReference>
<evidence type="ECO:0000313" key="4">
    <source>
        <dbReference type="EMBL" id="MCV7022489.1"/>
    </source>
</evidence>
<name>A0AAW5SF83_MYCNV</name>
<sequence length="660" mass="68976">MSAAAAPSAVPSRSDIESWDSSDLESAATRWRAAAGALESAFEQHRQNILTPGGTTWEGDAKDAALDRVTADTSVVRLQGDVHREAADVAARGSEDIQGARTRVLEAIAEAEQNDFSVGDDLSVTDNLAYDVETAAARAITATEHAEFIRWRAEQLVATDALVGRQLQARGLELQGIQFEGASDENETHPSIRLVDNKTQDNDPHADSQEGVKPGSPPEESAGSWQDMLLPQGTADGADDAESPLETRSGDPITAEGQQPSSLDEALSEVGGRPVTAPLTSLERIRDQHAGNGKSEHRRYTQHPLEAPVVGADSSVVGQQQARVDAAHESVASAQAALDDALAQSAVAGPGAGPSRDQLDALGQALFDTRGDVSSQTEVLQNLNAAAGEIGGGRVPIPSLPENADVQAFPQEPSAFAEGSRALSEGTLGFIPDIAHDIDVFRNWSEHSVEDRVGAVLDVAGAAPIPGGKFVTEGLEHAVDAFNAGRHIEEAVDAGSAGAHDFPDAPSTPHVDHTPEVSDSRGGGDADVASAPTFALEDATAILHSSEANGGHLIERHVGRTFDDLSARLADSPRLGQVSTFASVDEASSALSIALQQNKQLFDDWMANGARGRLELVAPFEGGSVLVRGSDIMVPGSSVKMVLKTDGSGGWFLLTGMINP</sequence>
<dbReference type="EMBL" id="JACKTI010000019">
    <property type="protein sequence ID" value="MCV7022489.1"/>
    <property type="molecule type" value="Genomic_DNA"/>
</dbReference>
<comment type="caution">
    <text evidence="4">The sequence shown here is derived from an EMBL/GenBank/DDBJ whole genome shotgun (WGS) entry which is preliminary data.</text>
</comment>
<dbReference type="AlphaFoldDB" id="A0AAW5SF83"/>
<keyword evidence="5" id="KW-1185">Reference proteome</keyword>
<feature type="compositionally biased region" description="Basic and acidic residues" evidence="1">
    <location>
        <begin position="195"/>
        <end position="210"/>
    </location>
</feature>
<reference evidence="4" key="2">
    <citation type="submission" date="2020-07" db="EMBL/GenBank/DDBJ databases">
        <authorList>
            <person name="Pettersson B.M.F."/>
            <person name="Behra P.R.K."/>
            <person name="Ramesh M."/>
            <person name="Das S."/>
            <person name="Dasgupta S."/>
            <person name="Kirsebom L.A."/>
        </authorList>
    </citation>
    <scope>NUCLEOTIDE SEQUENCE</scope>
    <source>
        <strain evidence="4">DSM 44203</strain>
    </source>
</reference>
<organism evidence="4 6">
    <name type="scientific">Mycolicibacterium novocastrense</name>
    <name type="common">Mycobacterium novocastrense</name>
    <dbReference type="NCBI Taxonomy" id="59813"/>
    <lineage>
        <taxon>Bacteria</taxon>
        <taxon>Bacillati</taxon>
        <taxon>Actinomycetota</taxon>
        <taxon>Actinomycetes</taxon>
        <taxon>Mycobacteriales</taxon>
        <taxon>Mycobacteriaceae</taxon>
        <taxon>Mycolicibacterium</taxon>
    </lineage>
</organism>
<evidence type="ECO:0000313" key="3">
    <source>
        <dbReference type="EMBL" id="GAT08152.1"/>
    </source>
</evidence>
<gene>
    <name evidence="4" type="ORF">H7I77_03865</name>
    <name evidence="3" type="ORF">RMCN_1285</name>
</gene>
<dbReference type="InterPro" id="IPR041436">
    <property type="entry name" value="RNAse_A_bac"/>
</dbReference>
<protein>
    <recommendedName>
        <fullName evidence="2">Bacterial CdiA-CT RNAse A domain-containing protein</fullName>
    </recommendedName>
</protein>
<evidence type="ECO:0000313" key="6">
    <source>
        <dbReference type="Proteomes" id="UP001207528"/>
    </source>
</evidence>